<dbReference type="GO" id="GO:0004866">
    <property type="term" value="F:endopeptidase inhibitor activity"/>
    <property type="evidence" value="ECO:0007669"/>
    <property type="project" value="InterPro"/>
</dbReference>
<evidence type="ECO:0000313" key="4">
    <source>
        <dbReference type="EMBL" id="RNI32389.1"/>
    </source>
</evidence>
<feature type="domain" description="Macroglobulin" evidence="2">
    <location>
        <begin position="52"/>
        <end position="134"/>
    </location>
</feature>
<evidence type="ECO:0000313" key="5">
    <source>
        <dbReference type="Proteomes" id="UP000271010"/>
    </source>
</evidence>
<comment type="subcellular location">
    <subcellularLocation>
        <location evidence="1">Cell outer membrane</location>
        <topology evidence="1">Multi-pass membrane protein</topology>
    </subcellularLocation>
</comment>
<proteinExistence type="inferred from homology"/>
<dbReference type="Gene3D" id="2.170.130.10">
    <property type="entry name" value="TonB-dependent receptor, plug domain"/>
    <property type="match status" value="1"/>
</dbReference>
<dbReference type="InterPro" id="IPR012910">
    <property type="entry name" value="Plug_dom"/>
</dbReference>
<dbReference type="InterPro" id="IPR002890">
    <property type="entry name" value="MG2"/>
</dbReference>
<sequence length="900" mass="98936">MIMAGRNKLLLLVGVCVLTAFSFISKGFRDEAMLQKVLAKLTAYTANYPQEKVYLHLDKPYYAAGEDVWFKAYLVNADNHAPSLLSQVMYVDLINQEDSLFSRLAVNVKNGVGHGDFALPDTIPAGQYRLRAYTSWMQNFGQDYFFHRNLQIFNPRVDDMVVVPTYSYKRQGSGDSVLVNLSLKNLWEELLAQVPLSYSLQTSRKTSGRRKGVTNAAGETQLRFYLPDGENRQQAQILLTVNQDKQSVQKRIPVPGATQKVDLQFFPEGGELVNGMWSVVGFKAIAANGLGRDVQGEVYDNTGAKVTSFKSLKWGMGRFGFLPQKGKQYHARLLNTDGAIKEYPLPVAREKGVILTVNSAQPDVVQLKAFIVGYAGGDGRPEAVSIVGQSRGTVYFTAYTTTAKDLLLINVPKRKLPTGITQFTLFSSTGEPLAERLVFVNHQDQLRLTVTADKPSYKSREKVTMQVQAADTAGRPVVGHFSVAVTDAQKVMPEPYAPTLLSNLLLTSDLRGHVEHPGYYFSAKDPEAPQALDNLMLTQGWRRFTWKDVLEDKQPNLTYPLERGLAVSGTVLKLSGKPEPYAIVTLISMRPPSLILLDTADAQGKFAFGVSSLDDSARIVVQARNAKGKSNLEVVLDKHVPIMPIAPLPYFLPPSLLSQTQWAYLRGNREQLRLDQLSGKSILLSAVEIRAKKLQEEERMSRGLYSHADHTLKAESLPPGTDVISALSGRVAGLMVRGDNVSMRGAGPPLFLVDGMPIDIDFVRNLSMVEVETIDILKPGASSAIYGSQGGNGVIAINLKRGSSGGAASSTRYQGVAAYKGIRSQTPRQFYVPAYTKPEEAELPDLRTTLYWNPTVQTDATGKASFTFFAADAKTSYRTILEGVSTKGQLGRAEAEVLVK</sequence>
<comment type="caution">
    <text evidence="4">The sequence shown here is derived from an EMBL/GenBank/DDBJ whole genome shotgun (WGS) entry which is preliminary data.</text>
</comment>
<dbReference type="GO" id="GO:0009279">
    <property type="term" value="C:cell outer membrane"/>
    <property type="evidence" value="ECO:0007669"/>
    <property type="project" value="UniProtKB-SubCell"/>
</dbReference>
<dbReference type="AlphaFoldDB" id="A0A3M9N3R2"/>
<keyword evidence="1" id="KW-0998">Cell outer membrane</keyword>
<keyword evidence="1" id="KW-1134">Transmembrane beta strand</keyword>
<comment type="similarity">
    <text evidence="1">Belongs to the TonB-dependent receptor family.</text>
</comment>
<evidence type="ECO:0000259" key="3">
    <source>
        <dbReference type="Pfam" id="PF07715"/>
    </source>
</evidence>
<dbReference type="PROSITE" id="PS52016">
    <property type="entry name" value="TONB_DEPENDENT_REC_3"/>
    <property type="match status" value="1"/>
</dbReference>
<dbReference type="InterPro" id="IPR039426">
    <property type="entry name" value="TonB-dep_rcpt-like"/>
</dbReference>
<gene>
    <name evidence="4" type="ORF">EFA69_03440</name>
</gene>
<keyword evidence="1" id="KW-0812">Transmembrane</keyword>
<dbReference type="SUPFAM" id="SSF56935">
    <property type="entry name" value="Porins"/>
    <property type="match status" value="1"/>
</dbReference>
<feature type="domain" description="TonB-dependent receptor plug" evidence="3">
    <location>
        <begin position="720"/>
        <end position="794"/>
    </location>
</feature>
<dbReference type="InterPro" id="IPR037066">
    <property type="entry name" value="Plug_dom_sf"/>
</dbReference>
<evidence type="ECO:0000259" key="2">
    <source>
        <dbReference type="Pfam" id="PF01835"/>
    </source>
</evidence>
<dbReference type="Pfam" id="PF01835">
    <property type="entry name" value="MG2"/>
    <property type="match status" value="1"/>
</dbReference>
<organism evidence="4 5">
    <name type="scientific">Rufibacter immobilis</name>
    <dbReference type="NCBI Taxonomy" id="1348778"/>
    <lineage>
        <taxon>Bacteria</taxon>
        <taxon>Pseudomonadati</taxon>
        <taxon>Bacteroidota</taxon>
        <taxon>Cytophagia</taxon>
        <taxon>Cytophagales</taxon>
        <taxon>Hymenobacteraceae</taxon>
        <taxon>Rufibacter</taxon>
    </lineage>
</organism>
<name>A0A3M9N3R2_9BACT</name>
<dbReference type="Gene3D" id="2.60.40.1930">
    <property type="match status" value="1"/>
</dbReference>
<protein>
    <submittedName>
        <fullName evidence="4">Uncharacterized protein</fullName>
    </submittedName>
</protein>
<keyword evidence="1" id="KW-0472">Membrane</keyword>
<dbReference type="Proteomes" id="UP000271010">
    <property type="component" value="Unassembled WGS sequence"/>
</dbReference>
<reference evidence="4 5" key="1">
    <citation type="submission" date="2018-11" db="EMBL/GenBank/DDBJ databases">
        <title>Rufibacter latericius sp. nov., isolated from water in Baiyang Lake.</title>
        <authorList>
            <person name="Yang Y."/>
        </authorList>
    </citation>
    <scope>NUCLEOTIDE SEQUENCE [LARGE SCALE GENOMIC DNA]</scope>
    <source>
        <strain evidence="4 5">MCC P1</strain>
    </source>
</reference>
<evidence type="ECO:0000256" key="1">
    <source>
        <dbReference type="PROSITE-ProRule" id="PRU01360"/>
    </source>
</evidence>
<dbReference type="EMBL" id="RJJE01000002">
    <property type="protein sequence ID" value="RNI32389.1"/>
    <property type="molecule type" value="Genomic_DNA"/>
</dbReference>
<keyword evidence="5" id="KW-1185">Reference proteome</keyword>
<accession>A0A3M9N3R2</accession>
<dbReference type="OrthoDB" id="679547at2"/>
<dbReference type="Pfam" id="PF07715">
    <property type="entry name" value="Plug"/>
    <property type="match status" value="1"/>
</dbReference>
<keyword evidence="1" id="KW-0813">Transport</keyword>